<dbReference type="EMBL" id="FN653021">
    <property type="protein sequence ID" value="CBY23526.1"/>
    <property type="molecule type" value="Genomic_DNA"/>
</dbReference>
<reference evidence="3" key="1">
    <citation type="journal article" date="2010" name="Science">
        <title>Plasticity of animal genome architecture unmasked by rapid evolution of a pelagic tunicate.</title>
        <authorList>
            <person name="Denoeud F."/>
            <person name="Henriet S."/>
            <person name="Mungpakdee S."/>
            <person name="Aury J.M."/>
            <person name="Da Silva C."/>
            <person name="Brinkmann H."/>
            <person name="Mikhaleva J."/>
            <person name="Olsen L.C."/>
            <person name="Jubin C."/>
            <person name="Canestro C."/>
            <person name="Bouquet J.M."/>
            <person name="Danks G."/>
            <person name="Poulain J."/>
            <person name="Campsteijn C."/>
            <person name="Adamski M."/>
            <person name="Cross I."/>
            <person name="Yadetie F."/>
            <person name="Muffato M."/>
            <person name="Louis A."/>
            <person name="Butcher S."/>
            <person name="Tsagkogeorga G."/>
            <person name="Konrad A."/>
            <person name="Singh S."/>
            <person name="Jensen M.F."/>
            <person name="Cong E.H."/>
            <person name="Eikeseth-Otteraa H."/>
            <person name="Noel B."/>
            <person name="Anthouard V."/>
            <person name="Porcel B.M."/>
            <person name="Kachouri-Lafond R."/>
            <person name="Nishino A."/>
            <person name="Ugolini M."/>
            <person name="Chourrout P."/>
            <person name="Nishida H."/>
            <person name="Aasland R."/>
            <person name="Huzurbazar S."/>
            <person name="Westhof E."/>
            <person name="Delsuc F."/>
            <person name="Lehrach H."/>
            <person name="Reinhardt R."/>
            <person name="Weissenbach J."/>
            <person name="Roy S.W."/>
            <person name="Artiguenave F."/>
            <person name="Postlethwait J.H."/>
            <person name="Manak J.R."/>
            <person name="Thompson E.M."/>
            <person name="Jaillon O."/>
            <person name="Du Pasquier L."/>
            <person name="Boudinot P."/>
            <person name="Liberles D.A."/>
            <person name="Volff J.N."/>
            <person name="Philippe H."/>
            <person name="Lenhard B."/>
            <person name="Roest Crollius H."/>
            <person name="Wincker P."/>
            <person name="Chourrout D."/>
        </authorList>
    </citation>
    <scope>NUCLEOTIDE SEQUENCE [LARGE SCALE GENOMIC DNA]</scope>
</reference>
<dbReference type="PRINTS" id="PR00081">
    <property type="entry name" value="GDHRDH"/>
</dbReference>
<dbReference type="PANTHER" id="PTHR43115">
    <property type="entry name" value="DEHYDROGENASE/REDUCTASE SDR FAMILY MEMBER 11"/>
    <property type="match status" value="1"/>
</dbReference>
<dbReference type="AlphaFoldDB" id="E4X146"/>
<keyword evidence="2" id="KW-0560">Oxidoreductase</keyword>
<dbReference type="Pfam" id="PF13561">
    <property type="entry name" value="adh_short_C2"/>
    <property type="match status" value="1"/>
</dbReference>
<proteinExistence type="inferred from homology"/>
<evidence type="ECO:0000313" key="3">
    <source>
        <dbReference type="EMBL" id="CBY23526.1"/>
    </source>
</evidence>
<accession>E4X146</accession>
<gene>
    <name evidence="3" type="ORF">GSOID_T00015973001</name>
</gene>
<dbReference type="PANTHER" id="PTHR43115:SF4">
    <property type="entry name" value="DEHYDROGENASE_REDUCTASE SDR FAMILY MEMBER 11"/>
    <property type="match status" value="1"/>
</dbReference>
<comment type="similarity">
    <text evidence="1">Belongs to the short-chain dehydrogenases/reductases (SDR) family.</text>
</comment>
<dbReference type="OrthoDB" id="1933717at2759"/>
<dbReference type="Proteomes" id="UP000001307">
    <property type="component" value="Unassembled WGS sequence"/>
</dbReference>
<dbReference type="InterPro" id="IPR002347">
    <property type="entry name" value="SDR_fam"/>
</dbReference>
<name>E4X146_OIKDI</name>
<dbReference type="SUPFAM" id="SSF51735">
    <property type="entry name" value="NAD(P)-binding Rossmann-fold domains"/>
    <property type="match status" value="1"/>
</dbReference>
<evidence type="ECO:0000313" key="4">
    <source>
        <dbReference type="Proteomes" id="UP000001307"/>
    </source>
</evidence>
<evidence type="ECO:0000256" key="2">
    <source>
        <dbReference type="ARBA" id="ARBA00023002"/>
    </source>
</evidence>
<keyword evidence="4" id="KW-1185">Reference proteome</keyword>
<protein>
    <submittedName>
        <fullName evidence="3">Uncharacterized protein</fullName>
    </submittedName>
</protein>
<dbReference type="GO" id="GO:0016491">
    <property type="term" value="F:oxidoreductase activity"/>
    <property type="evidence" value="ECO:0007669"/>
    <property type="project" value="UniProtKB-KW"/>
</dbReference>
<sequence length="118" mass="13063">MRSKLFVNSLFGHQVPAMPNAHMYSATKFALTALTEGTRQELRIIKSAIRANQISPGFVDTPFPEQFSKDPEFLANMKEVMKTALTTQDVADSVMLCIEAQPGCQIGDVQLNPLTQTF</sequence>
<evidence type="ECO:0000256" key="1">
    <source>
        <dbReference type="ARBA" id="ARBA00006484"/>
    </source>
</evidence>
<dbReference type="InParanoid" id="E4X146"/>
<organism evidence="3">
    <name type="scientific">Oikopleura dioica</name>
    <name type="common">Tunicate</name>
    <dbReference type="NCBI Taxonomy" id="34765"/>
    <lineage>
        <taxon>Eukaryota</taxon>
        <taxon>Metazoa</taxon>
        <taxon>Chordata</taxon>
        <taxon>Tunicata</taxon>
        <taxon>Appendicularia</taxon>
        <taxon>Copelata</taxon>
        <taxon>Oikopleuridae</taxon>
        <taxon>Oikopleura</taxon>
    </lineage>
</organism>
<dbReference type="Gene3D" id="3.40.50.720">
    <property type="entry name" value="NAD(P)-binding Rossmann-like Domain"/>
    <property type="match status" value="1"/>
</dbReference>
<dbReference type="InterPro" id="IPR036291">
    <property type="entry name" value="NAD(P)-bd_dom_sf"/>
</dbReference>